<evidence type="ECO:0000313" key="3">
    <source>
        <dbReference type="Proteomes" id="UP000504610"/>
    </source>
</evidence>
<dbReference type="Gene3D" id="3.30.420.10">
    <property type="entry name" value="Ribonuclease H-like superfamily/Ribonuclease H"/>
    <property type="match status" value="1"/>
</dbReference>
<proteinExistence type="predicted"/>
<dbReference type="PANTHER" id="PTHR34146:SF3">
    <property type="entry name" value="POLYNUCLEOTIDYL TRANSFERASE, RIBONUCLEASE H-LIKE SUPERFAMILY PROTEIN"/>
    <property type="match status" value="1"/>
</dbReference>
<feature type="region of interest" description="Disordered" evidence="1">
    <location>
        <begin position="1"/>
        <end position="27"/>
    </location>
</feature>
<reference evidence="3" key="1">
    <citation type="journal article" date="2019" name="Database">
        <title>The radish genome database (RadishGD): an integrated information resource for radish genomics.</title>
        <authorList>
            <person name="Yu H.J."/>
            <person name="Baek S."/>
            <person name="Lee Y.J."/>
            <person name="Cho A."/>
            <person name="Mun J.H."/>
        </authorList>
    </citation>
    <scope>NUCLEOTIDE SEQUENCE [LARGE SCALE GENOMIC DNA]</scope>
    <source>
        <strain evidence="3">cv. WK10039</strain>
    </source>
</reference>
<evidence type="ECO:0000313" key="4">
    <source>
        <dbReference type="RefSeq" id="XP_018479273.1"/>
    </source>
</evidence>
<dbReference type="RefSeq" id="XP_018479273.1">
    <property type="nucleotide sequence ID" value="XM_018623771.1"/>
</dbReference>
<evidence type="ECO:0000259" key="2">
    <source>
        <dbReference type="Pfam" id="PF13456"/>
    </source>
</evidence>
<feature type="compositionally biased region" description="Basic and acidic residues" evidence="1">
    <location>
        <begin position="1"/>
        <end position="15"/>
    </location>
</feature>
<dbReference type="SUPFAM" id="SSF53098">
    <property type="entry name" value="Ribonuclease H-like"/>
    <property type="match status" value="1"/>
</dbReference>
<protein>
    <submittedName>
        <fullName evidence="4">Uncharacterized protein LOC108850202</fullName>
    </submittedName>
</protein>
<reference evidence="4" key="2">
    <citation type="submission" date="2025-08" db="UniProtKB">
        <authorList>
            <consortium name="RefSeq"/>
        </authorList>
    </citation>
    <scope>IDENTIFICATION</scope>
    <source>
        <tissue evidence="4">Leaf</tissue>
    </source>
</reference>
<organism evidence="3 4">
    <name type="scientific">Raphanus sativus</name>
    <name type="common">Radish</name>
    <name type="synonym">Raphanus raphanistrum var. sativus</name>
    <dbReference type="NCBI Taxonomy" id="3726"/>
    <lineage>
        <taxon>Eukaryota</taxon>
        <taxon>Viridiplantae</taxon>
        <taxon>Streptophyta</taxon>
        <taxon>Embryophyta</taxon>
        <taxon>Tracheophyta</taxon>
        <taxon>Spermatophyta</taxon>
        <taxon>Magnoliopsida</taxon>
        <taxon>eudicotyledons</taxon>
        <taxon>Gunneridae</taxon>
        <taxon>Pentapetalae</taxon>
        <taxon>rosids</taxon>
        <taxon>malvids</taxon>
        <taxon>Brassicales</taxon>
        <taxon>Brassicaceae</taxon>
        <taxon>Brassiceae</taxon>
        <taxon>Raphanus</taxon>
    </lineage>
</organism>
<dbReference type="GeneID" id="108850202"/>
<gene>
    <name evidence="4" type="primary">LOC108850202</name>
</gene>
<dbReference type="AlphaFoldDB" id="A0A6J0N5U3"/>
<dbReference type="PANTHER" id="PTHR34146">
    <property type="entry name" value="POLYNUCLEOTIDYL TRANSFERASE, RIBONUCLEASE H-LIKE SUPERFAMILY PROTEIN-RELATED"/>
    <property type="match status" value="1"/>
</dbReference>
<dbReference type="GO" id="GO:0003676">
    <property type="term" value="F:nucleic acid binding"/>
    <property type="evidence" value="ECO:0007669"/>
    <property type="project" value="InterPro"/>
</dbReference>
<accession>A0A6J0N5U3</accession>
<dbReference type="OrthoDB" id="1110485at2759"/>
<dbReference type="GO" id="GO:0004523">
    <property type="term" value="F:RNA-DNA hybrid ribonuclease activity"/>
    <property type="evidence" value="ECO:0007669"/>
    <property type="project" value="InterPro"/>
</dbReference>
<keyword evidence="3" id="KW-1185">Reference proteome</keyword>
<dbReference type="InterPro" id="IPR036397">
    <property type="entry name" value="RNaseH_sf"/>
</dbReference>
<name>A0A6J0N5U3_RAPSA</name>
<feature type="domain" description="RNase H type-1" evidence="2">
    <location>
        <begin position="42"/>
        <end position="151"/>
    </location>
</feature>
<dbReference type="Pfam" id="PF13456">
    <property type="entry name" value="RVT_3"/>
    <property type="match status" value="1"/>
</dbReference>
<evidence type="ECO:0000256" key="1">
    <source>
        <dbReference type="SAM" id="MobiDB-lite"/>
    </source>
</evidence>
<sequence>MDLKVREDATAKDEPTSQTQPAPKQRSIEEILPQGTEYYCIVDASWKSPSEKIDIGWSLFSKEGIPRLQGNSAMESTNTSLEAEAMAMWSTIQQIHRYNYEKVAFLGDSMEIARSYAYIQEIKSLAANHEFSFHYVPRNFVSTVDQLAKKARINNQQYVIFWYN</sequence>
<dbReference type="Proteomes" id="UP000504610">
    <property type="component" value="Chromosome 4"/>
</dbReference>
<dbReference type="InterPro" id="IPR012337">
    <property type="entry name" value="RNaseH-like_sf"/>
</dbReference>
<dbReference type="KEGG" id="rsz:108850202"/>
<dbReference type="InterPro" id="IPR002156">
    <property type="entry name" value="RNaseH_domain"/>
</dbReference>